<gene>
    <name evidence="1" type="ORF">LMG27198_33610</name>
</gene>
<dbReference type="Proteomes" id="UP001144323">
    <property type="component" value="Unassembled WGS sequence"/>
</dbReference>
<evidence type="ECO:0000313" key="2">
    <source>
        <dbReference type="Proteomes" id="UP001144323"/>
    </source>
</evidence>
<dbReference type="AlphaFoldDB" id="A0A9W6GWX0"/>
<evidence type="ECO:0000313" key="1">
    <source>
        <dbReference type="EMBL" id="GLI94369.1"/>
    </source>
</evidence>
<name>A0A9W6GWX0_9HYPH</name>
<dbReference type="RefSeq" id="WP_281804365.1">
    <property type="nucleotide sequence ID" value="NZ_BSEC01000001.1"/>
</dbReference>
<comment type="caution">
    <text evidence="1">The sequence shown here is derived from an EMBL/GenBank/DDBJ whole genome shotgun (WGS) entry which is preliminary data.</text>
</comment>
<keyword evidence="2" id="KW-1185">Reference proteome</keyword>
<organism evidence="1 2">
    <name type="scientific">Methylocystis echinoides</name>
    <dbReference type="NCBI Taxonomy" id="29468"/>
    <lineage>
        <taxon>Bacteria</taxon>
        <taxon>Pseudomonadati</taxon>
        <taxon>Pseudomonadota</taxon>
        <taxon>Alphaproteobacteria</taxon>
        <taxon>Hyphomicrobiales</taxon>
        <taxon>Methylocystaceae</taxon>
        <taxon>Methylocystis</taxon>
    </lineage>
</organism>
<sequence>MLVADLIHSCSNEMVAQAALSCIGGRFAERVRVAAQEKGVSVGRFVSIIVLDFARRADENVREALRERITGDDQPLLSGLRAVLETVLEEGTVYSDDLVLTQPLTLSLSCPGVHSYQ</sequence>
<reference evidence="1" key="1">
    <citation type="journal article" date="2023" name="Int. J. Syst. Evol. Microbiol.">
        <title>Methylocystis iwaonis sp. nov., a type II methane-oxidizing bacterium from surface soil of a rice paddy field in Japan, and emended description of the genus Methylocystis (ex Whittenbury et al. 1970) Bowman et al. 1993.</title>
        <authorList>
            <person name="Kaise H."/>
            <person name="Sawadogo J.B."/>
            <person name="Alam M.S."/>
            <person name="Ueno C."/>
            <person name="Dianou D."/>
            <person name="Shinjo R."/>
            <person name="Asakawa S."/>
        </authorList>
    </citation>
    <scope>NUCLEOTIDE SEQUENCE</scope>
    <source>
        <strain evidence="1">LMG27198</strain>
    </source>
</reference>
<proteinExistence type="predicted"/>
<dbReference type="EMBL" id="BSEC01000001">
    <property type="protein sequence ID" value="GLI94369.1"/>
    <property type="molecule type" value="Genomic_DNA"/>
</dbReference>
<accession>A0A9W6GWX0</accession>
<protein>
    <submittedName>
        <fullName evidence="1">Uncharacterized protein</fullName>
    </submittedName>
</protein>